<dbReference type="GO" id="GO:0005886">
    <property type="term" value="C:plasma membrane"/>
    <property type="evidence" value="ECO:0007669"/>
    <property type="project" value="UniProtKB-SubCell"/>
</dbReference>
<dbReference type="eggNOG" id="arCOG01537">
    <property type="taxonomic scope" value="Archaea"/>
</dbReference>
<protein>
    <submittedName>
        <fullName evidence="9">Na+/H+ antiporter, subunit D</fullName>
    </submittedName>
</protein>
<feature type="transmembrane region" description="Helical" evidence="7">
    <location>
        <begin position="111"/>
        <end position="130"/>
    </location>
</feature>
<feature type="transmembrane region" description="Helical" evidence="7">
    <location>
        <begin position="307"/>
        <end position="330"/>
    </location>
</feature>
<reference evidence="9 10" key="1">
    <citation type="journal article" date="2012" name="J. Bacteriol.">
        <title>Complete genome sequence of the hyperthermophilic cellulolytic Crenarchaeon 'Thermogladius cellulolyticus' 1633.</title>
        <authorList>
            <person name="Mardanov A.V."/>
            <person name="Kochetkova T.V."/>
            <person name="Beletsky A.V."/>
            <person name="Bonch-Osmolovskaya E.A."/>
            <person name="Ravin N.V."/>
            <person name="Skryabin K.G."/>
        </authorList>
    </citation>
    <scope>NUCLEOTIDE SEQUENCE [LARGE SCALE GENOMIC DNA]</scope>
    <source>
        <strain evidence="10">DSM 22663 / VKM B-2946 / 1633</strain>
    </source>
</reference>
<feature type="transmembrane region" description="Helical" evidence="7">
    <location>
        <begin position="279"/>
        <end position="301"/>
    </location>
</feature>
<keyword evidence="5" id="KW-0560">Oxidoreductase</keyword>
<keyword evidence="3 7" id="KW-0812">Transmembrane</keyword>
<dbReference type="Proteomes" id="UP000005270">
    <property type="component" value="Chromosome"/>
</dbReference>
<feature type="domain" description="NADH:quinone oxidoreductase/Mrp antiporter transmembrane" evidence="8">
    <location>
        <begin position="107"/>
        <end position="386"/>
    </location>
</feature>
<evidence type="ECO:0000256" key="6">
    <source>
        <dbReference type="ARBA" id="ARBA00023136"/>
    </source>
</evidence>
<comment type="subcellular location">
    <subcellularLocation>
        <location evidence="1">Cell membrane</location>
        <topology evidence="1">Multi-pass membrane protein</topology>
    </subcellularLocation>
</comment>
<keyword evidence="4 7" id="KW-1133">Transmembrane helix</keyword>
<feature type="transmembrane region" description="Helical" evidence="7">
    <location>
        <begin position="34"/>
        <end position="50"/>
    </location>
</feature>
<keyword evidence="6 7" id="KW-0472">Membrane</keyword>
<dbReference type="InParanoid" id="I3TF80"/>
<evidence type="ECO:0000256" key="4">
    <source>
        <dbReference type="ARBA" id="ARBA00022989"/>
    </source>
</evidence>
<dbReference type="STRING" id="1184251.TCELL_0995"/>
<evidence type="ECO:0000259" key="8">
    <source>
        <dbReference type="Pfam" id="PF00361"/>
    </source>
</evidence>
<evidence type="ECO:0000256" key="7">
    <source>
        <dbReference type="SAM" id="Phobius"/>
    </source>
</evidence>
<organism evidence="9 10">
    <name type="scientific">Thermogladius calderae (strain DSM 22663 / VKM B-2946 / 1633)</name>
    <dbReference type="NCBI Taxonomy" id="1184251"/>
    <lineage>
        <taxon>Archaea</taxon>
        <taxon>Thermoproteota</taxon>
        <taxon>Thermoprotei</taxon>
        <taxon>Desulfurococcales</taxon>
        <taxon>Desulfurococcaceae</taxon>
        <taxon>Thermogladius</taxon>
    </lineage>
</organism>
<dbReference type="OrthoDB" id="19089at2157"/>
<dbReference type="InterPro" id="IPR052175">
    <property type="entry name" value="ComplexI-like_HydComp"/>
</dbReference>
<dbReference type="KEGG" id="thg:TCELL_0995"/>
<dbReference type="AlphaFoldDB" id="I3TF80"/>
<keyword evidence="2" id="KW-1003">Cell membrane</keyword>
<dbReference type="Pfam" id="PF00361">
    <property type="entry name" value="Proton_antipo_M"/>
    <property type="match status" value="1"/>
</dbReference>
<feature type="transmembrane region" description="Helical" evidence="7">
    <location>
        <begin position="6"/>
        <end position="25"/>
    </location>
</feature>
<feature type="transmembrane region" description="Helical" evidence="7">
    <location>
        <begin position="182"/>
        <end position="203"/>
    </location>
</feature>
<feature type="transmembrane region" description="Helical" evidence="7">
    <location>
        <begin position="87"/>
        <end position="105"/>
    </location>
</feature>
<evidence type="ECO:0000256" key="5">
    <source>
        <dbReference type="ARBA" id="ARBA00023002"/>
    </source>
</evidence>
<dbReference type="InterPro" id="IPR003918">
    <property type="entry name" value="NADH_UbQ_OxRdtase"/>
</dbReference>
<dbReference type="EMBL" id="CP003531">
    <property type="protein sequence ID" value="AFK51418.1"/>
    <property type="molecule type" value="Genomic_DNA"/>
</dbReference>
<evidence type="ECO:0000256" key="1">
    <source>
        <dbReference type="ARBA" id="ARBA00004651"/>
    </source>
</evidence>
<feature type="transmembrane region" description="Helical" evidence="7">
    <location>
        <begin position="247"/>
        <end position="267"/>
    </location>
</feature>
<feature type="transmembrane region" description="Helical" evidence="7">
    <location>
        <begin position="397"/>
        <end position="423"/>
    </location>
</feature>
<evidence type="ECO:0000256" key="2">
    <source>
        <dbReference type="ARBA" id="ARBA00022475"/>
    </source>
</evidence>
<feature type="transmembrane region" description="Helical" evidence="7">
    <location>
        <begin position="469"/>
        <end position="488"/>
    </location>
</feature>
<dbReference type="PANTHER" id="PTHR42682">
    <property type="entry name" value="HYDROGENASE-4 COMPONENT F"/>
    <property type="match status" value="1"/>
</dbReference>
<accession>I3TF80</accession>
<dbReference type="RefSeq" id="WP_014737668.1">
    <property type="nucleotide sequence ID" value="NC_017954.1"/>
</dbReference>
<name>I3TF80_THEC1</name>
<dbReference type="GeneID" id="13013314"/>
<keyword evidence="10" id="KW-1185">Reference proteome</keyword>
<dbReference type="GO" id="GO:0042773">
    <property type="term" value="P:ATP synthesis coupled electron transport"/>
    <property type="evidence" value="ECO:0007669"/>
    <property type="project" value="InterPro"/>
</dbReference>
<dbReference type="InterPro" id="IPR001750">
    <property type="entry name" value="ND/Mrp_TM"/>
</dbReference>
<feature type="transmembrane region" description="Helical" evidence="7">
    <location>
        <begin position="370"/>
        <end position="391"/>
    </location>
</feature>
<proteinExistence type="predicted"/>
<dbReference type="GO" id="GO:0016491">
    <property type="term" value="F:oxidoreductase activity"/>
    <property type="evidence" value="ECO:0007669"/>
    <property type="project" value="UniProtKB-KW"/>
</dbReference>
<evidence type="ECO:0000313" key="10">
    <source>
        <dbReference type="Proteomes" id="UP000005270"/>
    </source>
</evidence>
<dbReference type="PANTHER" id="PTHR42682:SF3">
    <property type="entry name" value="FORMATE HYDROGENLYASE SUBUNIT 3-RELATED"/>
    <property type="match status" value="1"/>
</dbReference>
<evidence type="ECO:0000313" key="9">
    <source>
        <dbReference type="EMBL" id="AFK51418.1"/>
    </source>
</evidence>
<dbReference type="PRINTS" id="PR01437">
    <property type="entry name" value="NUOXDRDTASE4"/>
</dbReference>
<sequence>MPEPLFKALVDALAMGLVLAGALSVDSRPRLSRALRLAGFAVPLVSLVYAPYGLLWFQYFFLVLSFLVSIGVSLHNEDYYRVVYGSASYPQAVIDLSLVLLEVAFSSVNLIELFVAWFTLDLVLLLVILLEKGMENYRVAVTYIVLSMLPCDLSLFTFWVLVSARTGVYEAFTASFSELAATPASVGLVPALLLVAGFTAKLAQFPIHMWLPIVHPEAPSHGSAILSGLVVKLGAFMLLMTQTLFQYPAVVNAVLVAQGLVSSLYGFLAASAQDDLKRLLAYSTIGHTGVITVLLGLRGLLPVDTALLAVLYVFYHGLTKTLGFLNAGLLEQVAGSHNLYDLGYVDRVAPEATTPAVVAAMSLAGAPPTLGFTMKALTIYAVLTVALSRAASPEGPAWWALVVAAALVVSSVLSVIYSVKLVASYTSFPARAGLNKPEVGRLEVASERFLSGLIIASPALALLVPSAPAVFVLVSYAALAPFVIGLHLRRAALPEEKPWATGVEL</sequence>
<feature type="transmembrane region" description="Helical" evidence="7">
    <location>
        <begin position="224"/>
        <end position="241"/>
    </location>
</feature>
<feature type="transmembrane region" description="Helical" evidence="7">
    <location>
        <begin position="142"/>
        <end position="162"/>
    </location>
</feature>
<dbReference type="HOGENOM" id="CLU_540378_0_0_2"/>
<evidence type="ECO:0000256" key="3">
    <source>
        <dbReference type="ARBA" id="ARBA00022692"/>
    </source>
</evidence>
<gene>
    <name evidence="9" type="ordered locus">TCELL_0995</name>
</gene>
<dbReference type="GO" id="GO:0008137">
    <property type="term" value="F:NADH dehydrogenase (ubiquinone) activity"/>
    <property type="evidence" value="ECO:0007669"/>
    <property type="project" value="InterPro"/>
</dbReference>